<dbReference type="Proteomes" id="UP001596915">
    <property type="component" value="Unassembled WGS sequence"/>
</dbReference>
<feature type="region of interest" description="Disordered" evidence="1">
    <location>
        <begin position="86"/>
        <end position="121"/>
    </location>
</feature>
<evidence type="ECO:0000313" key="3">
    <source>
        <dbReference type="EMBL" id="MFD0621821.1"/>
    </source>
</evidence>
<feature type="compositionally biased region" description="Gly residues" evidence="1">
    <location>
        <begin position="111"/>
        <end position="121"/>
    </location>
</feature>
<evidence type="ECO:0000313" key="2">
    <source>
        <dbReference type="EMBL" id="MFD0621440.1"/>
    </source>
</evidence>
<accession>A0ABW2WIT8</accession>
<gene>
    <name evidence="2" type="ORF">ACFQ2K_00090</name>
    <name evidence="3" type="ORF">ACFQ2K_02410</name>
    <name evidence="4" type="ORF">ACFQ2K_50815</name>
</gene>
<dbReference type="EMBL" id="JBHTGL010000008">
    <property type="protein sequence ID" value="MFD0629677.1"/>
    <property type="molecule type" value="Genomic_DNA"/>
</dbReference>
<protein>
    <submittedName>
        <fullName evidence="2">Uncharacterized protein</fullName>
    </submittedName>
</protein>
<reference evidence="2" key="1">
    <citation type="journal article" date="2014" name="Int. J. Syst. Evol. Microbiol.">
        <title>Complete genome of a new Firmicutes species belonging to the dominant human colonic microbiota ('Ruminococcus bicirculans') reveals two chromosomes and a selective capacity to utilize plant glucans.</title>
        <authorList>
            <consortium name="NISC Comparative Sequencing Program"/>
            <person name="Wegmann U."/>
            <person name="Louis P."/>
            <person name="Goesmann A."/>
            <person name="Henrissat B."/>
            <person name="Duncan S.H."/>
            <person name="Flint H.J."/>
        </authorList>
    </citation>
    <scope>NUCLEOTIDE SEQUENCE</scope>
    <source>
        <strain evidence="2">JCM 12607</strain>
    </source>
</reference>
<organism evidence="2 5">
    <name type="scientific">Streptomyces sanglieri</name>
    <dbReference type="NCBI Taxonomy" id="193460"/>
    <lineage>
        <taxon>Bacteria</taxon>
        <taxon>Bacillati</taxon>
        <taxon>Actinomycetota</taxon>
        <taxon>Actinomycetes</taxon>
        <taxon>Kitasatosporales</taxon>
        <taxon>Streptomycetaceae</taxon>
        <taxon>Streptomyces</taxon>
    </lineage>
</organism>
<keyword evidence="5" id="KW-1185">Reference proteome</keyword>
<evidence type="ECO:0000313" key="4">
    <source>
        <dbReference type="EMBL" id="MFD0629677.1"/>
    </source>
</evidence>
<reference evidence="2" key="3">
    <citation type="submission" date="2024-09" db="EMBL/GenBank/DDBJ databases">
        <authorList>
            <person name="Sun Q."/>
            <person name="Mori K."/>
        </authorList>
    </citation>
    <scope>NUCLEOTIDE SEQUENCE</scope>
    <source>
        <strain evidence="2">JCM 12607</strain>
    </source>
</reference>
<dbReference type="EMBL" id="JBHTGL010000004">
    <property type="protein sequence ID" value="MFD0621821.1"/>
    <property type="molecule type" value="Genomic_DNA"/>
</dbReference>
<reference evidence="5" key="2">
    <citation type="journal article" date="2019" name="Int. J. Syst. Evol. Microbiol.">
        <title>The Global Catalogue of Microorganisms (GCM) 10K type strain sequencing project: providing services to taxonomists for standard genome sequencing and annotation.</title>
        <authorList>
            <consortium name="The Broad Institute Genomics Platform"/>
            <consortium name="The Broad Institute Genome Sequencing Center for Infectious Disease"/>
            <person name="Wu L."/>
            <person name="Ma J."/>
        </authorList>
    </citation>
    <scope>NUCLEOTIDE SEQUENCE [LARGE SCALE GENOMIC DNA]</scope>
    <source>
        <strain evidence="5">JCM 12607</strain>
    </source>
</reference>
<dbReference type="EMBL" id="JBHTGL010000001">
    <property type="protein sequence ID" value="MFD0621440.1"/>
    <property type="molecule type" value="Genomic_DNA"/>
</dbReference>
<name>A0ABW2WIT8_9ACTN</name>
<sequence>MLRNPLQATVVGQMYIGPSDFPRRDTPASTGQFQVHGGANGEESDVVGASGAELASQKVLRRPHGALRCPAYSSFLSVPPEALPRNTNAVHLDEPCGPVGQAGRRDRDGRYGSGGRHGAGV</sequence>
<evidence type="ECO:0000313" key="5">
    <source>
        <dbReference type="Proteomes" id="UP001596915"/>
    </source>
</evidence>
<evidence type="ECO:0000256" key="1">
    <source>
        <dbReference type="SAM" id="MobiDB-lite"/>
    </source>
</evidence>
<comment type="caution">
    <text evidence="2">The sequence shown here is derived from an EMBL/GenBank/DDBJ whole genome shotgun (WGS) entry which is preliminary data.</text>
</comment>
<proteinExistence type="predicted"/>